<evidence type="ECO:0000313" key="12">
    <source>
        <dbReference type="Proteomes" id="UP001254257"/>
    </source>
</evidence>
<comment type="subcellular location">
    <subcellularLocation>
        <location evidence="1 9">Cell membrane</location>
        <topology evidence="1 9">Multi-pass membrane protein</topology>
    </subcellularLocation>
</comment>
<evidence type="ECO:0000256" key="4">
    <source>
        <dbReference type="ARBA" id="ARBA00022692"/>
    </source>
</evidence>
<evidence type="ECO:0000256" key="10">
    <source>
        <dbReference type="SAM" id="Phobius"/>
    </source>
</evidence>
<protein>
    <recommendedName>
        <fullName evidence="8">Guanidinium exporter</fullName>
    </recommendedName>
</protein>
<dbReference type="EMBL" id="JAWDID010000013">
    <property type="protein sequence ID" value="MDU0340402.1"/>
    <property type="molecule type" value="Genomic_DNA"/>
</dbReference>
<evidence type="ECO:0000256" key="1">
    <source>
        <dbReference type="ARBA" id="ARBA00004651"/>
    </source>
</evidence>
<feature type="transmembrane region" description="Helical" evidence="10">
    <location>
        <begin position="35"/>
        <end position="54"/>
    </location>
</feature>
<evidence type="ECO:0000256" key="8">
    <source>
        <dbReference type="ARBA" id="ARBA00039168"/>
    </source>
</evidence>
<comment type="caution">
    <text evidence="11">The sequence shown here is derived from an EMBL/GenBank/DDBJ whole genome shotgun (WGS) entry which is preliminary data.</text>
</comment>
<evidence type="ECO:0000256" key="6">
    <source>
        <dbReference type="ARBA" id="ARBA00023136"/>
    </source>
</evidence>
<evidence type="ECO:0000256" key="7">
    <source>
        <dbReference type="ARBA" id="ARBA00038151"/>
    </source>
</evidence>
<dbReference type="PANTHER" id="PTHR30561:SF0">
    <property type="entry name" value="GUANIDINIUM EXPORTER"/>
    <property type="match status" value="1"/>
</dbReference>
<dbReference type="SUPFAM" id="SSF103481">
    <property type="entry name" value="Multidrug resistance efflux transporter EmrE"/>
    <property type="match status" value="1"/>
</dbReference>
<dbReference type="RefSeq" id="WP_316018273.1">
    <property type="nucleotide sequence ID" value="NZ_JAWDID010000013.1"/>
</dbReference>
<proteinExistence type="inferred from homology"/>
<feature type="transmembrane region" description="Helical" evidence="10">
    <location>
        <begin position="89"/>
        <end position="108"/>
    </location>
</feature>
<feature type="transmembrane region" description="Helical" evidence="10">
    <location>
        <begin position="6"/>
        <end position="23"/>
    </location>
</feature>
<dbReference type="InterPro" id="IPR045324">
    <property type="entry name" value="Small_multidrug_res"/>
</dbReference>
<reference evidence="11 12" key="1">
    <citation type="submission" date="2023-09" db="EMBL/GenBank/DDBJ databases">
        <title>Whole genome shotgun sequencing (WGS) of Bosea sp. ZW T0_25, isolated from stored onions (Allium cepa).</title>
        <authorList>
            <person name="Stoll D.A."/>
            <person name="Huch M."/>
        </authorList>
    </citation>
    <scope>NUCLEOTIDE SEQUENCE [LARGE SCALE GENOMIC DNA]</scope>
    <source>
        <strain evidence="11 12">ZW T0_25</strain>
    </source>
</reference>
<keyword evidence="12" id="KW-1185">Reference proteome</keyword>
<dbReference type="Proteomes" id="UP001254257">
    <property type="component" value="Unassembled WGS sequence"/>
</dbReference>
<keyword evidence="2" id="KW-0813">Transport</keyword>
<dbReference type="Pfam" id="PF00893">
    <property type="entry name" value="Multi_Drug_Res"/>
    <property type="match status" value="1"/>
</dbReference>
<evidence type="ECO:0000256" key="3">
    <source>
        <dbReference type="ARBA" id="ARBA00022475"/>
    </source>
</evidence>
<dbReference type="InterPro" id="IPR037185">
    <property type="entry name" value="EmrE-like"/>
</dbReference>
<gene>
    <name evidence="11" type="ORF">RKE40_10935</name>
</gene>
<name>A0ABU3S6I4_9HYPH</name>
<keyword evidence="3" id="KW-1003">Cell membrane</keyword>
<keyword evidence="6 10" id="KW-0472">Membrane</keyword>
<dbReference type="Gene3D" id="1.10.3730.20">
    <property type="match status" value="1"/>
</dbReference>
<comment type="similarity">
    <text evidence="7">Belongs to the drug/metabolite transporter (DMT) superfamily. Small multidrug resistance (SMR) (TC 2.A.7.1) family. Gdx/SugE subfamily.</text>
</comment>
<keyword evidence="4 9" id="KW-0812">Transmembrane</keyword>
<evidence type="ECO:0000313" key="11">
    <source>
        <dbReference type="EMBL" id="MDU0340402.1"/>
    </source>
</evidence>
<evidence type="ECO:0000256" key="5">
    <source>
        <dbReference type="ARBA" id="ARBA00022989"/>
    </source>
</evidence>
<feature type="transmembrane region" description="Helical" evidence="10">
    <location>
        <begin position="60"/>
        <end position="82"/>
    </location>
</feature>
<accession>A0ABU3S6I4</accession>
<dbReference type="InterPro" id="IPR000390">
    <property type="entry name" value="Small_drug/metabolite_transptr"/>
</dbReference>
<dbReference type="PANTHER" id="PTHR30561">
    <property type="entry name" value="SMR FAMILY PROTON-DEPENDENT DRUG EFFLUX TRANSPORTER SUGE"/>
    <property type="match status" value="1"/>
</dbReference>
<organism evidence="11 12">
    <name type="scientific">Bosea rubneri</name>
    <dbReference type="NCBI Taxonomy" id="3075434"/>
    <lineage>
        <taxon>Bacteria</taxon>
        <taxon>Pseudomonadati</taxon>
        <taxon>Pseudomonadota</taxon>
        <taxon>Alphaproteobacteria</taxon>
        <taxon>Hyphomicrobiales</taxon>
        <taxon>Boseaceae</taxon>
        <taxon>Bosea</taxon>
    </lineage>
</organism>
<keyword evidence="5 10" id="KW-1133">Transmembrane helix</keyword>
<sequence>MTAGWAWFALIASGVVDVAWAFSMKKADGFRDTPWALASVVLLVVFVALLIKALEVLPLGTAYAVWTGIGAAGSVAVGILIFGEPATAARLFWIALVLAGIVGLKLQAG</sequence>
<evidence type="ECO:0000256" key="2">
    <source>
        <dbReference type="ARBA" id="ARBA00022448"/>
    </source>
</evidence>
<evidence type="ECO:0000256" key="9">
    <source>
        <dbReference type="RuleBase" id="RU003942"/>
    </source>
</evidence>